<gene>
    <name evidence="5" type="ordered locus">LEPBI_I0442</name>
</gene>
<keyword evidence="3" id="KW-0812">Transmembrane</keyword>
<dbReference type="Gene3D" id="2.180.10.10">
    <property type="entry name" value="RHS repeat-associated core"/>
    <property type="match status" value="2"/>
</dbReference>
<accession>B0SK05</accession>
<evidence type="ECO:0000256" key="3">
    <source>
        <dbReference type="SAM" id="Phobius"/>
    </source>
</evidence>
<dbReference type="Proteomes" id="UP000001847">
    <property type="component" value="Chromosome I"/>
</dbReference>
<feature type="compositionally biased region" description="Gly residues" evidence="2">
    <location>
        <begin position="274"/>
        <end position="283"/>
    </location>
</feature>
<dbReference type="NCBIfam" id="TIGR03696">
    <property type="entry name" value="Rhs_assc_core"/>
    <property type="match status" value="1"/>
</dbReference>
<dbReference type="InterPro" id="IPR056823">
    <property type="entry name" value="TEN-like_YD-shell"/>
</dbReference>
<dbReference type="AlphaFoldDB" id="B0SK05"/>
<dbReference type="BioCyc" id="LBIF456481:LEPBI_RS02140-MONOMER"/>
<protein>
    <recommendedName>
        <fullName evidence="4">Teneurin-like YD-shell domain-containing protein</fullName>
    </recommendedName>
</protein>
<dbReference type="EMBL" id="CP000786">
    <property type="protein sequence ID" value="ABZ96581.1"/>
    <property type="molecule type" value="Genomic_DNA"/>
</dbReference>
<name>B0SK05_LEPBP</name>
<dbReference type="HOGENOM" id="CLU_438561_0_0_12"/>
<sequence>MTRVNSPNTGIVGYSYDAMGNMIGRNGDTLVYNAQNKLQRIETIGGDKFEYTYDHSGMRIKKSLQNSNTTTYSFGNYYEIHRSPGVQEKHTLYVIGAEEDMVAQYSRGDVILLNQMASNEWLVNPFCKDVNIDCETYWKNKVGFVLNTFLEDMNIYKDGKIGKGHRVLPWLVLLGFLFWVVYKTKDQREETNTKNQSFDLFGISILPNLIYRIDRQIPRYGTALFVVLFTFTTTAGCFPLLLGGAEGESGTPIWMLGLGNIPSDTQSVGDEPPGQGGGGGGSSTGNARVTGMYFFHPDHLGSITMITDGNGNVLAGGERGGKSHITYKPYGEILRTDSYGPDITKFKYTGQEEDQESGLYYYKSRYYDSNIARFVSNDGMVFPDKDQGMNRMMYVEGNPLKWRDRSGNRISTPLAWGIMGALSAQRYGLSAAEGFALGYGVGNRINNRSKRFNLKRSFDNTLGNNGAHGWLTRNAFSTEKISRWYNRGKSGFGIGSFGSPDKYENTHQYAVHTTLNIMLRDGETCKRLLGDNCANGRMLLYIMAHDSRKRFEDVANISNRNNVSLPNIDINIDPETASALFYIWIDYSNSKKVQNGGVSCADDDNLTGTQGCSPADKPPKPEE</sequence>
<proteinExistence type="predicted"/>
<dbReference type="Pfam" id="PF25023">
    <property type="entry name" value="TEN_YD-shell"/>
    <property type="match status" value="1"/>
</dbReference>
<dbReference type="STRING" id="456481.LEPBI_I0442"/>
<dbReference type="PANTHER" id="PTHR32305:SF15">
    <property type="entry name" value="PROTEIN RHSA-RELATED"/>
    <property type="match status" value="1"/>
</dbReference>
<keyword evidence="3" id="KW-0472">Membrane</keyword>
<dbReference type="InterPro" id="IPR050708">
    <property type="entry name" value="T6SS_VgrG/RHS"/>
</dbReference>
<keyword evidence="3" id="KW-1133">Transmembrane helix</keyword>
<feature type="region of interest" description="Disordered" evidence="2">
    <location>
        <begin position="264"/>
        <end position="283"/>
    </location>
</feature>
<evidence type="ECO:0000313" key="6">
    <source>
        <dbReference type="Proteomes" id="UP000001847"/>
    </source>
</evidence>
<evidence type="ECO:0000256" key="1">
    <source>
        <dbReference type="ARBA" id="ARBA00022737"/>
    </source>
</evidence>
<feature type="transmembrane region" description="Helical" evidence="3">
    <location>
        <begin position="220"/>
        <end position="242"/>
    </location>
</feature>
<feature type="domain" description="Teneurin-like YD-shell" evidence="4">
    <location>
        <begin position="291"/>
        <end position="379"/>
    </location>
</feature>
<feature type="region of interest" description="Disordered" evidence="2">
    <location>
        <begin position="602"/>
        <end position="623"/>
    </location>
</feature>
<feature type="transmembrane region" description="Helical" evidence="3">
    <location>
        <begin position="167"/>
        <end position="184"/>
    </location>
</feature>
<organism evidence="5 6">
    <name type="scientific">Leptospira biflexa serovar Patoc (strain Patoc 1 / ATCC 23582 / Paris)</name>
    <dbReference type="NCBI Taxonomy" id="456481"/>
    <lineage>
        <taxon>Bacteria</taxon>
        <taxon>Pseudomonadati</taxon>
        <taxon>Spirochaetota</taxon>
        <taxon>Spirochaetia</taxon>
        <taxon>Leptospirales</taxon>
        <taxon>Leptospiraceae</taxon>
        <taxon>Leptospira</taxon>
    </lineage>
</organism>
<evidence type="ECO:0000313" key="5">
    <source>
        <dbReference type="EMBL" id="ABZ96581.1"/>
    </source>
</evidence>
<dbReference type="OrthoDB" id="346172at2"/>
<keyword evidence="1" id="KW-0677">Repeat</keyword>
<dbReference type="KEGG" id="lbi:LEPBI_I0442"/>
<keyword evidence="6" id="KW-1185">Reference proteome</keyword>
<dbReference type="InterPro" id="IPR022385">
    <property type="entry name" value="Rhs_assc_core"/>
</dbReference>
<evidence type="ECO:0000259" key="4">
    <source>
        <dbReference type="Pfam" id="PF25023"/>
    </source>
</evidence>
<evidence type="ECO:0000256" key="2">
    <source>
        <dbReference type="SAM" id="MobiDB-lite"/>
    </source>
</evidence>
<dbReference type="PANTHER" id="PTHR32305">
    <property type="match status" value="1"/>
</dbReference>
<reference evidence="5 6" key="1">
    <citation type="journal article" date="2008" name="PLoS ONE">
        <title>Genome sequence of the saprophyte Leptospira biflexa provides insights into the evolution of Leptospira and the pathogenesis of leptospirosis.</title>
        <authorList>
            <person name="Picardeau M."/>
            <person name="Bulach D.M."/>
            <person name="Bouchier C."/>
            <person name="Zuerner R.L."/>
            <person name="Zidane N."/>
            <person name="Wilson P.J."/>
            <person name="Creno S."/>
            <person name="Kuczek E.S."/>
            <person name="Bommezzadri S."/>
            <person name="Davis J.C."/>
            <person name="McGrath A."/>
            <person name="Johnson M.J."/>
            <person name="Boursaux-Eude C."/>
            <person name="Seemann T."/>
            <person name="Rouy Z."/>
            <person name="Coppel R.L."/>
            <person name="Rood J.I."/>
            <person name="Lajus A."/>
            <person name="Davies J.K."/>
            <person name="Medigue C."/>
            <person name="Adler B."/>
        </authorList>
    </citation>
    <scope>NUCLEOTIDE SEQUENCE [LARGE SCALE GENOMIC DNA]</scope>
    <source>
        <strain evidence="6">Patoc 1 / ATCC 23582 / Paris</strain>
    </source>
</reference>